<dbReference type="Pfam" id="PF00583">
    <property type="entry name" value="Acetyltransf_1"/>
    <property type="match status" value="1"/>
</dbReference>
<dbReference type="InterPro" id="IPR050832">
    <property type="entry name" value="Bact_Acetyltransf"/>
</dbReference>
<organism evidence="4 5">
    <name type="scientific">Labrys neptuniae</name>
    <dbReference type="NCBI Taxonomy" id="376174"/>
    <lineage>
        <taxon>Bacteria</taxon>
        <taxon>Pseudomonadati</taxon>
        <taxon>Pseudomonadota</taxon>
        <taxon>Alphaproteobacteria</taxon>
        <taxon>Hyphomicrobiales</taxon>
        <taxon>Xanthobacteraceae</taxon>
        <taxon>Labrys</taxon>
    </lineage>
</organism>
<feature type="domain" description="N-acetyltransferase" evidence="3">
    <location>
        <begin position="13"/>
        <end position="155"/>
    </location>
</feature>
<dbReference type="SUPFAM" id="SSF55729">
    <property type="entry name" value="Acyl-CoA N-acyltransferases (Nat)"/>
    <property type="match status" value="1"/>
</dbReference>
<dbReference type="EMBL" id="JBHGPK010000004">
    <property type="protein sequence ID" value="MFC2250532.1"/>
    <property type="molecule type" value="Genomic_DNA"/>
</dbReference>
<dbReference type="PROSITE" id="PS51186">
    <property type="entry name" value="GNAT"/>
    <property type="match status" value="1"/>
</dbReference>
<dbReference type="InterPro" id="IPR016181">
    <property type="entry name" value="Acyl_CoA_acyltransferase"/>
</dbReference>
<dbReference type="InterPro" id="IPR000182">
    <property type="entry name" value="GNAT_dom"/>
</dbReference>
<dbReference type="CDD" id="cd04301">
    <property type="entry name" value="NAT_SF"/>
    <property type="match status" value="1"/>
</dbReference>
<proteinExistence type="predicted"/>
<keyword evidence="1 4" id="KW-0808">Transferase</keyword>
<dbReference type="PANTHER" id="PTHR43877">
    <property type="entry name" value="AMINOALKYLPHOSPHONATE N-ACETYLTRANSFERASE-RELATED-RELATED"/>
    <property type="match status" value="1"/>
</dbReference>
<evidence type="ECO:0000256" key="2">
    <source>
        <dbReference type="ARBA" id="ARBA00023315"/>
    </source>
</evidence>
<sequence length="204" mass="22450">MTDVFFYTTPLDEQARPLIEALTFEYQSRYGNYWGEPGSAEMSRYPAELFAPPHGNFVLLLRDGVAIAGGAFKRYDERTAEFKRVWTHVDLRRQGLARKVLAELEAQAARQGYSRIYLTTGFRQPEAAGLYLSTGYTALFDVTKDPETYGSLPFEKNIAPLAVAVEPLVTSEGPPAGDRLVALSAVRAARQAAPDQGQAGRKAG</sequence>
<gene>
    <name evidence="4" type="ORF">ACETRX_12985</name>
</gene>
<evidence type="ECO:0000313" key="4">
    <source>
        <dbReference type="EMBL" id="MFC2250532.1"/>
    </source>
</evidence>
<dbReference type="GO" id="GO:0016746">
    <property type="term" value="F:acyltransferase activity"/>
    <property type="evidence" value="ECO:0007669"/>
    <property type="project" value="UniProtKB-KW"/>
</dbReference>
<dbReference type="EC" id="2.3.-.-" evidence="4"/>
<evidence type="ECO:0000259" key="3">
    <source>
        <dbReference type="PROSITE" id="PS51186"/>
    </source>
</evidence>
<dbReference type="RefSeq" id="WP_394310809.1">
    <property type="nucleotide sequence ID" value="NZ_JBHGPK010000004.1"/>
</dbReference>
<dbReference type="PANTHER" id="PTHR43877:SF2">
    <property type="entry name" value="AMINOALKYLPHOSPHONATE N-ACETYLTRANSFERASE-RELATED"/>
    <property type="match status" value="1"/>
</dbReference>
<evidence type="ECO:0000256" key="1">
    <source>
        <dbReference type="ARBA" id="ARBA00022679"/>
    </source>
</evidence>
<dbReference type="Proteomes" id="UP001595190">
    <property type="component" value="Unassembled WGS sequence"/>
</dbReference>
<keyword evidence="2 4" id="KW-0012">Acyltransferase</keyword>
<name>A0ABV6ZEK1_9HYPH</name>
<dbReference type="Gene3D" id="3.40.630.30">
    <property type="match status" value="1"/>
</dbReference>
<accession>A0ABV6ZEK1</accession>
<evidence type="ECO:0000313" key="5">
    <source>
        <dbReference type="Proteomes" id="UP001595190"/>
    </source>
</evidence>
<protein>
    <submittedName>
        <fullName evidence="4">GNAT family N-acetyltransferase</fullName>
        <ecNumber evidence="4">2.3.-.-</ecNumber>
    </submittedName>
</protein>
<reference evidence="4 5" key="1">
    <citation type="submission" date="2024-09" db="EMBL/GenBank/DDBJ databases">
        <title>Description of Labrys sedimenti sp. nov., isolated from a diclofenac-degrading enrichment culture, and genome-based reclassification of Labrys portucalensis as a later heterotypic synonym of Labrys neptuniae.</title>
        <authorList>
            <person name="Tancsics A."/>
            <person name="Csepanyi A."/>
        </authorList>
    </citation>
    <scope>NUCLEOTIDE SEQUENCE [LARGE SCALE GENOMIC DNA]</scope>
    <source>
        <strain evidence="4 5">LMG 23412</strain>
    </source>
</reference>
<comment type="caution">
    <text evidence="4">The sequence shown here is derived from an EMBL/GenBank/DDBJ whole genome shotgun (WGS) entry which is preliminary data.</text>
</comment>